<evidence type="ECO:0000259" key="12">
    <source>
        <dbReference type="PROSITE" id="PS50929"/>
    </source>
</evidence>
<dbReference type="SMART" id="SM00382">
    <property type="entry name" value="AAA"/>
    <property type="match status" value="1"/>
</dbReference>
<keyword evidence="7 13" id="KW-0067">ATP-binding</keyword>
<evidence type="ECO:0000256" key="4">
    <source>
        <dbReference type="ARBA" id="ARBA00022692"/>
    </source>
</evidence>
<feature type="transmembrane region" description="Helical" evidence="10">
    <location>
        <begin position="12"/>
        <end position="33"/>
    </location>
</feature>
<evidence type="ECO:0000259" key="11">
    <source>
        <dbReference type="PROSITE" id="PS50893"/>
    </source>
</evidence>
<dbReference type="SUPFAM" id="SSF52540">
    <property type="entry name" value="P-loop containing nucleoside triphosphate hydrolases"/>
    <property type="match status" value="1"/>
</dbReference>
<evidence type="ECO:0000256" key="2">
    <source>
        <dbReference type="ARBA" id="ARBA00022448"/>
    </source>
</evidence>
<dbReference type="PROSITE" id="PS50929">
    <property type="entry name" value="ABC_TM1F"/>
    <property type="match status" value="1"/>
</dbReference>
<reference evidence="13 14" key="1">
    <citation type="submission" date="2015-05" db="EMBL/GenBank/DDBJ databases">
        <title>Whole genome sequence and identification of bacterial endophytes from Costus igneus.</title>
        <authorList>
            <person name="Lee Y.P."/>
            <person name="Gan H.M."/>
            <person name="Eng W."/>
            <person name="Wheatley M.S."/>
            <person name="Caraballo A."/>
            <person name="Polter S."/>
            <person name="Savka M.A."/>
            <person name="Hudson A.O."/>
        </authorList>
    </citation>
    <scope>NUCLEOTIDE SEQUENCE [LARGE SCALE GENOMIC DNA]</scope>
    <source>
        <strain evidence="13 14">RIT379</strain>
    </source>
</reference>
<dbReference type="PANTHER" id="PTHR24221:SF614">
    <property type="entry name" value="GLUTATHIONE_L-CYSTEINE TRANSPORT SYSTEM ATP-BINDING_PERMEASE PROTEIN CYDC"/>
    <property type="match status" value="1"/>
</dbReference>
<dbReference type="AlphaFoldDB" id="A0A0J1INF9"/>
<dbReference type="InterPro" id="IPR039421">
    <property type="entry name" value="Type_1_exporter"/>
</dbReference>
<evidence type="ECO:0000256" key="3">
    <source>
        <dbReference type="ARBA" id="ARBA00022475"/>
    </source>
</evidence>
<dbReference type="GO" id="GO:0016887">
    <property type="term" value="F:ATP hydrolysis activity"/>
    <property type="evidence" value="ECO:0007669"/>
    <property type="project" value="InterPro"/>
</dbReference>
<dbReference type="RefSeq" id="WP_047940815.1">
    <property type="nucleotide sequence ID" value="NZ_LDPH01000003.1"/>
</dbReference>
<evidence type="ECO:0000313" key="13">
    <source>
        <dbReference type="EMBL" id="KLV27496.1"/>
    </source>
</evidence>
<feature type="transmembrane region" description="Helical" evidence="10">
    <location>
        <begin position="235"/>
        <end position="256"/>
    </location>
</feature>
<dbReference type="Pfam" id="PF00005">
    <property type="entry name" value="ABC_tran"/>
    <property type="match status" value="1"/>
</dbReference>
<dbReference type="GO" id="GO:0034040">
    <property type="term" value="F:ATPase-coupled lipid transmembrane transporter activity"/>
    <property type="evidence" value="ECO:0007669"/>
    <property type="project" value="TreeGrafter"/>
</dbReference>
<dbReference type="FunFam" id="3.40.50.300:FF:000299">
    <property type="entry name" value="ABC transporter ATP-binding protein/permease"/>
    <property type="match status" value="1"/>
</dbReference>
<keyword evidence="14" id="KW-1185">Reference proteome</keyword>
<keyword evidence="6" id="KW-0788">Thiol protease</keyword>
<name>A0A0J1INF9_NIACI</name>
<dbReference type="GO" id="GO:0042883">
    <property type="term" value="P:cysteine transport"/>
    <property type="evidence" value="ECO:0007669"/>
    <property type="project" value="InterPro"/>
</dbReference>
<dbReference type="InterPro" id="IPR014216">
    <property type="entry name" value="ABC_transptr_CydD"/>
</dbReference>
<keyword evidence="4 10" id="KW-0812">Transmembrane</keyword>
<keyword evidence="6" id="KW-0645">Protease</keyword>
<keyword evidence="3" id="KW-1003">Cell membrane</keyword>
<evidence type="ECO:0000313" key="14">
    <source>
        <dbReference type="Proteomes" id="UP000036045"/>
    </source>
</evidence>
<feature type="transmembrane region" description="Helical" evidence="10">
    <location>
        <begin position="53"/>
        <end position="69"/>
    </location>
</feature>
<evidence type="ECO:0000256" key="7">
    <source>
        <dbReference type="ARBA" id="ARBA00022840"/>
    </source>
</evidence>
<keyword evidence="8 10" id="KW-1133">Transmembrane helix</keyword>
<dbReference type="Pfam" id="PF00664">
    <property type="entry name" value="ABC_membrane"/>
    <property type="match status" value="1"/>
</dbReference>
<feature type="transmembrane region" description="Helical" evidence="10">
    <location>
        <begin position="156"/>
        <end position="177"/>
    </location>
</feature>
<dbReference type="InterPro" id="IPR003439">
    <property type="entry name" value="ABC_transporter-like_ATP-bd"/>
</dbReference>
<dbReference type="PROSITE" id="PS50893">
    <property type="entry name" value="ABC_TRANSPORTER_2"/>
    <property type="match status" value="1"/>
</dbReference>
<feature type="transmembrane region" description="Helical" evidence="10">
    <location>
        <begin position="268"/>
        <end position="286"/>
    </location>
</feature>
<accession>A0A0J1INF9</accession>
<feature type="domain" description="ABC transmembrane type-1" evidence="12">
    <location>
        <begin position="16"/>
        <end position="298"/>
    </location>
</feature>
<dbReference type="InterPro" id="IPR027417">
    <property type="entry name" value="P-loop_NTPase"/>
</dbReference>
<evidence type="ECO:0000256" key="10">
    <source>
        <dbReference type="SAM" id="Phobius"/>
    </source>
</evidence>
<comment type="caution">
    <text evidence="13">The sequence shown here is derived from an EMBL/GenBank/DDBJ whole genome shotgun (WGS) entry which is preliminary data.</text>
</comment>
<feature type="domain" description="ABC transporter" evidence="11">
    <location>
        <begin position="331"/>
        <end position="566"/>
    </location>
</feature>
<dbReference type="InterPro" id="IPR003593">
    <property type="entry name" value="AAA+_ATPase"/>
</dbReference>
<feature type="transmembrane region" description="Helical" evidence="10">
    <location>
        <begin position="130"/>
        <end position="150"/>
    </location>
</feature>
<dbReference type="OrthoDB" id="9806127at2"/>
<dbReference type="EMBL" id="LDPH01000003">
    <property type="protein sequence ID" value="KLV27496.1"/>
    <property type="molecule type" value="Genomic_DNA"/>
</dbReference>
<dbReference type="PATRIC" id="fig|1397.4.peg.3078"/>
<gene>
    <name evidence="13" type="ORF">ABW02_04885</name>
</gene>
<organism evidence="13 14">
    <name type="scientific">Niallia circulans</name>
    <name type="common">Bacillus circulans</name>
    <dbReference type="NCBI Taxonomy" id="1397"/>
    <lineage>
        <taxon>Bacteria</taxon>
        <taxon>Bacillati</taxon>
        <taxon>Bacillota</taxon>
        <taxon>Bacilli</taxon>
        <taxon>Bacillales</taxon>
        <taxon>Bacillaceae</taxon>
        <taxon>Niallia</taxon>
    </lineage>
</organism>
<evidence type="ECO:0000256" key="1">
    <source>
        <dbReference type="ARBA" id="ARBA00004651"/>
    </source>
</evidence>
<keyword evidence="6" id="KW-0378">Hydrolase</keyword>
<dbReference type="GO" id="GO:0005524">
    <property type="term" value="F:ATP binding"/>
    <property type="evidence" value="ECO:0007669"/>
    <property type="project" value="UniProtKB-KW"/>
</dbReference>
<dbReference type="SUPFAM" id="SSF90123">
    <property type="entry name" value="ABC transporter transmembrane region"/>
    <property type="match status" value="1"/>
</dbReference>
<sequence length="566" mass="63048">MDKNLLKLTGIKPILATIGILTIVEGAAIILQAKWLAEIIASLYNGENYQEQYVKIILFLLAFLGRHFLHTIQQNIAAAFAEKTSKDLRLQLMQKLFELGPKYTKKQGSGNIATLVLEGISQYRTYLELFLPRMLATGIVPGMIILYVFWNDWLSGVILTVTMPILIGFLILVGMAASSQMNRQLATYKILSNHFLDSLRGLDTLKFLGRSKQHSGNIEKVSEQYRGATMKTLRLAFLSSFSLDFFTSLSVAVVAVNLGLRLINGDLVLLPALMILILAPEFFLPVRMVGADYHATLDGKEAGDAIQTIIQTQKSAKMTGQSISLGTKPSLTFDHVTFQHHPEEKATLKDLSFMIDGYKKIGIVGESGAGKSTLIDLLSGFSQHCAGSISVNSVSLPSLMTEEWRQLTTYIPQSPYIFSMTLRENISFYQPDAADEEIIQALKATGLYDIFTTFPNGLDELLGDGGRNLSGGQEQRIALARAFLTNRKIMLLDEPTSHLDIETEFELKETMLPLFNEKLVFLATHRLHWMKEMDSIIVMDQGTIVESGTHEELVAAKGFYYKLLQQ</sequence>
<dbReference type="Gene3D" id="3.40.50.300">
    <property type="entry name" value="P-loop containing nucleotide triphosphate hydrolases"/>
    <property type="match status" value="1"/>
</dbReference>
<dbReference type="CDD" id="cd18584">
    <property type="entry name" value="ABC_6TM_AarD_CydD"/>
    <property type="match status" value="1"/>
</dbReference>
<keyword evidence="5" id="KW-0547">Nucleotide-binding</keyword>
<dbReference type="GO" id="GO:0008234">
    <property type="term" value="F:cysteine-type peptidase activity"/>
    <property type="evidence" value="ECO:0007669"/>
    <property type="project" value="UniProtKB-KW"/>
</dbReference>
<protein>
    <submittedName>
        <fullName evidence="13">ATP-binding/permease CydC</fullName>
    </submittedName>
</protein>
<dbReference type="GO" id="GO:0005886">
    <property type="term" value="C:plasma membrane"/>
    <property type="evidence" value="ECO:0007669"/>
    <property type="project" value="UniProtKB-SubCell"/>
</dbReference>
<evidence type="ECO:0000256" key="9">
    <source>
        <dbReference type="ARBA" id="ARBA00023136"/>
    </source>
</evidence>
<evidence type="ECO:0000256" key="6">
    <source>
        <dbReference type="ARBA" id="ARBA00022807"/>
    </source>
</evidence>
<proteinExistence type="predicted"/>
<evidence type="ECO:0000256" key="5">
    <source>
        <dbReference type="ARBA" id="ARBA00022741"/>
    </source>
</evidence>
<dbReference type="InterPro" id="IPR036640">
    <property type="entry name" value="ABC1_TM_sf"/>
</dbReference>
<keyword evidence="2" id="KW-0813">Transport</keyword>
<evidence type="ECO:0000256" key="8">
    <source>
        <dbReference type="ARBA" id="ARBA00022989"/>
    </source>
</evidence>
<dbReference type="InterPro" id="IPR011527">
    <property type="entry name" value="ABC1_TM_dom"/>
</dbReference>
<dbReference type="Gene3D" id="1.20.1560.10">
    <property type="entry name" value="ABC transporter type 1, transmembrane domain"/>
    <property type="match status" value="1"/>
</dbReference>
<dbReference type="NCBIfam" id="TIGR02857">
    <property type="entry name" value="CydD"/>
    <property type="match status" value="1"/>
</dbReference>
<dbReference type="GO" id="GO:0140359">
    <property type="term" value="F:ABC-type transporter activity"/>
    <property type="evidence" value="ECO:0007669"/>
    <property type="project" value="InterPro"/>
</dbReference>
<keyword evidence="9 10" id="KW-0472">Membrane</keyword>
<dbReference type="Proteomes" id="UP000036045">
    <property type="component" value="Unassembled WGS sequence"/>
</dbReference>
<comment type="subcellular location">
    <subcellularLocation>
        <location evidence="1">Cell membrane</location>
        <topology evidence="1">Multi-pass membrane protein</topology>
    </subcellularLocation>
</comment>
<dbReference type="PANTHER" id="PTHR24221">
    <property type="entry name" value="ATP-BINDING CASSETTE SUB-FAMILY B"/>
    <property type="match status" value="1"/>
</dbReference>